<dbReference type="Proteomes" id="UP000265354">
    <property type="component" value="Unassembled WGS sequence"/>
</dbReference>
<evidence type="ECO:0000313" key="3">
    <source>
        <dbReference type="Proteomes" id="UP000265354"/>
    </source>
</evidence>
<comment type="caution">
    <text evidence="2">The sequence shown here is derived from an EMBL/GenBank/DDBJ whole genome shotgun (WGS) entry which is preliminary data.</text>
</comment>
<proteinExistence type="predicted"/>
<gene>
    <name evidence="2" type="ORF">SSP531S_39270</name>
</gene>
<feature type="compositionally biased region" description="Basic residues" evidence="1">
    <location>
        <begin position="20"/>
        <end position="39"/>
    </location>
</feature>
<feature type="region of interest" description="Disordered" evidence="1">
    <location>
        <begin position="1"/>
        <end position="89"/>
    </location>
</feature>
<dbReference type="EMBL" id="BGZL01000011">
    <property type="protein sequence ID" value="GBQ02468.1"/>
    <property type="molecule type" value="Genomic_DNA"/>
</dbReference>
<sequence>MSGTVARGYDNRFRAGFRTGRPRRSAGAPGRHRRSRVHRGPPPACRRVRRDPATGFGAVRAPRTVGGERDPLRPVALQGSATGTRGPGATVACRLPPAACRLPPSYLRNPVPP</sequence>
<protein>
    <submittedName>
        <fullName evidence="2">Uncharacterized protein</fullName>
    </submittedName>
</protein>
<evidence type="ECO:0000313" key="2">
    <source>
        <dbReference type="EMBL" id="GBQ02468.1"/>
    </source>
</evidence>
<evidence type="ECO:0000256" key="1">
    <source>
        <dbReference type="SAM" id="MobiDB-lite"/>
    </source>
</evidence>
<dbReference type="AlphaFoldDB" id="A0A388T0L8"/>
<name>A0A388T0L8_9ACTN</name>
<organism evidence="2 3">
    <name type="scientific">Streptomyces spongiicola</name>
    <dbReference type="NCBI Taxonomy" id="1690221"/>
    <lineage>
        <taxon>Bacteria</taxon>
        <taxon>Bacillati</taxon>
        <taxon>Actinomycetota</taxon>
        <taxon>Actinomycetes</taxon>
        <taxon>Kitasatosporales</taxon>
        <taxon>Streptomycetaceae</taxon>
        <taxon>Streptomyces</taxon>
    </lineage>
</organism>
<accession>A0A388T0L8</accession>
<reference evidence="2 3" key="1">
    <citation type="submission" date="2018-07" db="EMBL/GenBank/DDBJ databases">
        <title>Whole Genome Shotgun Sequence of Streptomyces spongiicola strain 531S.</title>
        <authorList>
            <person name="Dohra H."/>
            <person name="Kodani S."/>
        </authorList>
    </citation>
    <scope>NUCLEOTIDE SEQUENCE [LARGE SCALE GENOMIC DNA]</scope>
    <source>
        <strain evidence="2 3">531S</strain>
    </source>
</reference>